<dbReference type="AlphaFoldDB" id="A0A7Y9IVJ0"/>
<gene>
    <name evidence="1" type="ORF">FHW18_003126</name>
</gene>
<proteinExistence type="predicted"/>
<dbReference type="PANTHER" id="PTHR17985:SF8">
    <property type="entry name" value="TRANSPORT AND GOLGI ORGANIZATION PROTEIN 2 HOMOLOG"/>
    <property type="match status" value="1"/>
</dbReference>
<dbReference type="InterPro" id="IPR008551">
    <property type="entry name" value="TANGO2"/>
</dbReference>
<comment type="caution">
    <text evidence="1">The sequence shown here is derived from an EMBL/GenBank/DDBJ whole genome shotgun (WGS) entry which is preliminary data.</text>
</comment>
<dbReference type="RefSeq" id="WP_179587618.1">
    <property type="nucleotide sequence ID" value="NZ_JACBYR010000001.1"/>
</dbReference>
<accession>A0A7Y9IVJ0</accession>
<keyword evidence="2" id="KW-1185">Reference proteome</keyword>
<sequence length="271" mass="29390">MCLIAFAWDPTGPQRLVVVANRDEFYTRPTAPADWWDDAPDLWAGRDLMAGGTWMGVTRSGRFAALTNYREANTYRANLLSRGHLVADFLTGTASPGAYLDTVARSAGQFNGFNLVTGILNGDHPALWYFGHRPGGYPTVAPVSLEAGVYGLSNAVLDTPWPKVVRTAGHLAMLKATEAKVPAYLALLSDPAEAEDLDLPSTGVPIEWERTLSSAFIVSPTYGTRAQTVIQVRNDQAEVVERSFDNAKQAAAMAPAQVRQATFAMSKTDRK</sequence>
<protein>
    <submittedName>
        <fullName evidence="1">Uncharacterized protein with NRDE domain</fullName>
    </submittedName>
</protein>
<dbReference type="Pfam" id="PF05742">
    <property type="entry name" value="TANGO2"/>
    <property type="match status" value="1"/>
</dbReference>
<reference evidence="1 2" key="1">
    <citation type="submission" date="2020-07" db="EMBL/GenBank/DDBJ databases">
        <title>Genomic Encyclopedia of Type Strains, Phase IV (KMG-V): Genome sequencing to study the core and pangenomes of soil and plant-associated prokaryotes.</title>
        <authorList>
            <person name="Whitman W."/>
        </authorList>
    </citation>
    <scope>NUCLEOTIDE SEQUENCE [LARGE SCALE GENOMIC DNA]</scope>
    <source>
        <strain evidence="1 2">SAS40</strain>
    </source>
</reference>
<dbReference type="EMBL" id="JACBYR010000001">
    <property type="protein sequence ID" value="NYE83855.1"/>
    <property type="molecule type" value="Genomic_DNA"/>
</dbReference>
<evidence type="ECO:0000313" key="1">
    <source>
        <dbReference type="EMBL" id="NYE83855.1"/>
    </source>
</evidence>
<evidence type="ECO:0000313" key="2">
    <source>
        <dbReference type="Proteomes" id="UP000542125"/>
    </source>
</evidence>
<organism evidence="1 2">
    <name type="scientific">Pigmentiphaga litoralis</name>
    <dbReference type="NCBI Taxonomy" id="516702"/>
    <lineage>
        <taxon>Bacteria</taxon>
        <taxon>Pseudomonadati</taxon>
        <taxon>Pseudomonadota</taxon>
        <taxon>Betaproteobacteria</taxon>
        <taxon>Burkholderiales</taxon>
        <taxon>Alcaligenaceae</taxon>
        <taxon>Pigmentiphaga</taxon>
    </lineage>
</organism>
<dbReference type="PANTHER" id="PTHR17985">
    <property type="entry name" value="SER/THR-RICH PROTEIN T10 IN DGCR REGION"/>
    <property type="match status" value="1"/>
</dbReference>
<name>A0A7Y9IVJ0_9BURK</name>
<dbReference type="Proteomes" id="UP000542125">
    <property type="component" value="Unassembled WGS sequence"/>
</dbReference>